<feature type="domain" description="Tyr recombinase" evidence="5">
    <location>
        <begin position="210"/>
        <end position="393"/>
    </location>
</feature>
<keyword evidence="2 4" id="KW-0238">DNA-binding</keyword>
<evidence type="ECO:0000313" key="8">
    <source>
        <dbReference type="Proteomes" id="UP000198263"/>
    </source>
</evidence>
<evidence type="ECO:0000259" key="6">
    <source>
        <dbReference type="PROSITE" id="PS51900"/>
    </source>
</evidence>
<dbReference type="PANTHER" id="PTHR30349:SF90">
    <property type="entry name" value="TYROSINE RECOMBINASE XERD"/>
    <property type="match status" value="1"/>
</dbReference>
<dbReference type="Pfam" id="PF00589">
    <property type="entry name" value="Phage_integrase"/>
    <property type="match status" value="1"/>
</dbReference>
<name>A0A658R5R5_9BURK</name>
<dbReference type="InterPro" id="IPR044068">
    <property type="entry name" value="CB"/>
</dbReference>
<dbReference type="GO" id="GO:0015074">
    <property type="term" value="P:DNA integration"/>
    <property type="evidence" value="ECO:0007669"/>
    <property type="project" value="UniProtKB-KW"/>
</dbReference>
<evidence type="ECO:0000256" key="1">
    <source>
        <dbReference type="ARBA" id="ARBA00022908"/>
    </source>
</evidence>
<evidence type="ECO:0000313" key="7">
    <source>
        <dbReference type="EMBL" id="SAL53038.1"/>
    </source>
</evidence>
<organism evidence="7 8">
    <name type="scientific">Caballeronia concitans</name>
    <dbReference type="NCBI Taxonomy" id="1777133"/>
    <lineage>
        <taxon>Bacteria</taxon>
        <taxon>Pseudomonadati</taxon>
        <taxon>Pseudomonadota</taxon>
        <taxon>Betaproteobacteria</taxon>
        <taxon>Burkholderiales</taxon>
        <taxon>Burkholderiaceae</taxon>
        <taxon>Caballeronia</taxon>
    </lineage>
</organism>
<dbReference type="Gene3D" id="1.10.150.130">
    <property type="match status" value="1"/>
</dbReference>
<dbReference type="PROSITE" id="PS51898">
    <property type="entry name" value="TYR_RECOMBINASE"/>
    <property type="match status" value="1"/>
</dbReference>
<sequence>MLQELFPKVHRRYEGSRFAADLEGFAAWLRRSGYSRNSTCDHLFRAKQTLERMDGAEPGGEFAIEHLYAAFTSPRFPALYRGTQRAFERFLSSRGRLIRAEPDDPFGALRGQYLQHLHELRGFAVSTATQHNSTLKDFLRRAVLPDRTLRTLGATDVENYIRLKSREVTRQTLQHVIAHLRAFLRYCEDRGDITLGLHCIDTPRTYRAELPPRALDWKLVPKLVNSVDRHSRTGWRDHAVLHLMAYYGLRASEVAALTLSSINWESRTLHVQQRKTRSVLVLPLADRTINLLRRYLRCGRSGSDCPALFLRARSPVGPLTHYGVVDIFCTRARLSGLPITNSSSYALRHAFAMRLLDRGVGTKAIGDILGHRSLESTCVYLRLDIAMLRSVALQVPTLSKSRSRP</sequence>
<keyword evidence="1" id="KW-0229">DNA integration</keyword>
<dbReference type="PANTHER" id="PTHR30349">
    <property type="entry name" value="PHAGE INTEGRASE-RELATED"/>
    <property type="match status" value="1"/>
</dbReference>
<keyword evidence="8" id="KW-1185">Reference proteome</keyword>
<proteinExistence type="predicted"/>
<dbReference type="AlphaFoldDB" id="A0A658R5R5"/>
<dbReference type="EMBL" id="FCNV02000037">
    <property type="protein sequence ID" value="SAL53038.1"/>
    <property type="molecule type" value="Genomic_DNA"/>
</dbReference>
<dbReference type="PROSITE" id="PS51900">
    <property type="entry name" value="CB"/>
    <property type="match status" value="1"/>
</dbReference>
<evidence type="ECO:0000256" key="3">
    <source>
        <dbReference type="ARBA" id="ARBA00023172"/>
    </source>
</evidence>
<evidence type="ECO:0000256" key="4">
    <source>
        <dbReference type="PROSITE-ProRule" id="PRU01248"/>
    </source>
</evidence>
<dbReference type="OrthoDB" id="8912821at2"/>
<protein>
    <submittedName>
        <fullName evidence="7">Site-specific tyrosine recombinase XerC</fullName>
    </submittedName>
</protein>
<dbReference type="GO" id="GO:0006310">
    <property type="term" value="P:DNA recombination"/>
    <property type="evidence" value="ECO:0007669"/>
    <property type="project" value="UniProtKB-KW"/>
</dbReference>
<comment type="caution">
    <text evidence="7">The sequence shown here is derived from an EMBL/GenBank/DDBJ whole genome shotgun (WGS) entry which is preliminary data.</text>
</comment>
<dbReference type="Proteomes" id="UP000198263">
    <property type="component" value="Unassembled WGS sequence"/>
</dbReference>
<dbReference type="RefSeq" id="WP_087129209.1">
    <property type="nucleotide sequence ID" value="NZ_FCNV02000037.1"/>
</dbReference>
<dbReference type="Gene3D" id="1.10.443.10">
    <property type="entry name" value="Intergrase catalytic core"/>
    <property type="match status" value="1"/>
</dbReference>
<evidence type="ECO:0000256" key="2">
    <source>
        <dbReference type="ARBA" id="ARBA00023125"/>
    </source>
</evidence>
<dbReference type="GO" id="GO:0003677">
    <property type="term" value="F:DNA binding"/>
    <property type="evidence" value="ECO:0007669"/>
    <property type="project" value="UniProtKB-UniRule"/>
</dbReference>
<dbReference type="InterPro" id="IPR010998">
    <property type="entry name" value="Integrase_recombinase_N"/>
</dbReference>
<dbReference type="InterPro" id="IPR004107">
    <property type="entry name" value="Integrase_SAM-like_N"/>
</dbReference>
<dbReference type="SUPFAM" id="SSF56349">
    <property type="entry name" value="DNA breaking-rejoining enzymes"/>
    <property type="match status" value="1"/>
</dbReference>
<reference evidence="7 8" key="1">
    <citation type="submission" date="2016-01" db="EMBL/GenBank/DDBJ databases">
        <authorList>
            <person name="Peeters C."/>
        </authorList>
    </citation>
    <scope>NUCLEOTIDE SEQUENCE [LARGE SCALE GENOMIC DNA]</scope>
    <source>
        <strain evidence="7">LMG 29315</strain>
    </source>
</reference>
<gene>
    <name evidence="7" type="ORF">AWB72_05663</name>
</gene>
<dbReference type="InterPro" id="IPR011010">
    <property type="entry name" value="DNA_brk_join_enz"/>
</dbReference>
<keyword evidence="3" id="KW-0233">DNA recombination</keyword>
<dbReference type="InterPro" id="IPR002104">
    <property type="entry name" value="Integrase_catalytic"/>
</dbReference>
<evidence type="ECO:0000259" key="5">
    <source>
        <dbReference type="PROSITE" id="PS51898"/>
    </source>
</evidence>
<dbReference type="InterPro" id="IPR013762">
    <property type="entry name" value="Integrase-like_cat_sf"/>
</dbReference>
<dbReference type="InterPro" id="IPR050090">
    <property type="entry name" value="Tyrosine_recombinase_XerCD"/>
</dbReference>
<feature type="domain" description="Core-binding (CB)" evidence="6">
    <location>
        <begin position="104"/>
        <end position="188"/>
    </location>
</feature>
<dbReference type="Pfam" id="PF02899">
    <property type="entry name" value="Phage_int_SAM_1"/>
    <property type="match status" value="1"/>
</dbReference>
<accession>A0A658R5R5</accession>